<dbReference type="GO" id="GO:0120095">
    <property type="term" value="C:vacuole-isolation membrane contact site"/>
    <property type="evidence" value="ECO:0007669"/>
    <property type="project" value="EnsemblFungi"/>
</dbReference>
<evidence type="ECO:0000259" key="7">
    <source>
        <dbReference type="Pfam" id="PF04108"/>
    </source>
</evidence>
<dbReference type="GO" id="GO:0000422">
    <property type="term" value="P:autophagy of mitochondrion"/>
    <property type="evidence" value="ECO:0007669"/>
    <property type="project" value="EnsemblFungi"/>
</dbReference>
<sequence>MDAKKLVDNARKILVEAQLLCQESNSQIYTFRNDLSLWQRQLMKLKFVIGCLKQQGSFLLHCVLEKGISEKLIRDEWGNNVLKELVSEMRIWQDKITDQVSRLDQIDNVLVHTETGTLNPKLSDYISRDNVNILDERLMEMPVIQKQIESIKSQYASMLKKVKENVNETTLREIELTLEDKFGNNCPDTITLSETCPDELDKLEKDLAEFISSITEHYDKTKLLETYEKKNLEMYESLYEVVTEDNNELPCIMTSLKEKISLVDRTLLKYQTVWDKKKLEKKLLQQNISKMNEEFKKYYEYLQIFKDISNLISTFKESCIADIQMIKDLFQFYKNFEKSYEDLLAEVERRKLTCKKMKAIILQCEEKLQALSEEDLGARELFLNDNGNYLPENIWPNKIDDFSPLYRLEYHIEEL</sequence>
<dbReference type="InterPro" id="IPR045326">
    <property type="entry name" value="ATG17-like_dom"/>
</dbReference>
<reference evidence="8 9" key="1">
    <citation type="journal article" date="2011" name="Proc. Natl. Acad. Sci. U.S.A.">
        <title>Evolutionary erosion of yeast sex chromosomes by mating-type switching accidents.</title>
        <authorList>
            <person name="Gordon J.L."/>
            <person name="Armisen D."/>
            <person name="Proux-Wera E."/>
            <person name="Oheigeartaigh S.S."/>
            <person name="Byrne K.P."/>
            <person name="Wolfe K.H."/>
        </authorList>
    </citation>
    <scope>NUCLEOTIDE SEQUENCE [LARGE SCALE GENOMIC DNA]</scope>
    <source>
        <strain evidence="9">ATCC 76901 / BCRC 22586 / CBS 4309 / NBRC 1992 / NRRL Y-12630</strain>
    </source>
</reference>
<dbReference type="PANTHER" id="PTHR28005">
    <property type="entry name" value="AUTOPHAGY-RELATED PROTEIN 17"/>
    <property type="match status" value="1"/>
</dbReference>
<evidence type="ECO:0000256" key="2">
    <source>
        <dbReference type="ARBA" id="ARBA00013806"/>
    </source>
</evidence>
<evidence type="ECO:0000256" key="3">
    <source>
        <dbReference type="ARBA" id="ARBA00022490"/>
    </source>
</evidence>
<dbReference type="GeneID" id="96905856"/>
<evidence type="ECO:0000313" key="8">
    <source>
        <dbReference type="EMBL" id="CCC72159.1"/>
    </source>
</evidence>
<dbReference type="EMBL" id="HE576761">
    <property type="protein sequence ID" value="CCC72159.1"/>
    <property type="molecule type" value="Genomic_DNA"/>
</dbReference>
<accession>G0VKX1</accession>
<reference key="2">
    <citation type="submission" date="2011-08" db="EMBL/GenBank/DDBJ databases">
        <title>Genome sequence of Naumovozyma castellii.</title>
        <authorList>
            <person name="Gordon J.L."/>
            <person name="Armisen D."/>
            <person name="Proux-Wera E."/>
            <person name="OhEigeartaigh S.S."/>
            <person name="Byrne K.P."/>
            <person name="Wolfe K.H."/>
        </authorList>
    </citation>
    <scope>NUCLEOTIDE SEQUENCE</scope>
    <source>
        <strain>Type strain:CBS 4309</strain>
    </source>
</reference>
<gene>
    <name evidence="8" type="primary">NCAS0J01800</name>
    <name evidence="8" type="ordered locus">NCAS_0J01800</name>
</gene>
<evidence type="ECO:0000256" key="6">
    <source>
        <dbReference type="RuleBase" id="RU368080"/>
    </source>
</evidence>
<evidence type="ECO:0000256" key="1">
    <source>
        <dbReference type="ARBA" id="ARBA00006259"/>
    </source>
</evidence>
<organism evidence="8 9">
    <name type="scientific">Naumovozyma castellii</name>
    <name type="common">Yeast</name>
    <name type="synonym">Saccharomyces castellii</name>
    <dbReference type="NCBI Taxonomy" id="27288"/>
    <lineage>
        <taxon>Eukaryota</taxon>
        <taxon>Fungi</taxon>
        <taxon>Dikarya</taxon>
        <taxon>Ascomycota</taxon>
        <taxon>Saccharomycotina</taxon>
        <taxon>Saccharomycetes</taxon>
        <taxon>Saccharomycetales</taxon>
        <taxon>Saccharomycetaceae</taxon>
        <taxon>Naumovozyma</taxon>
    </lineage>
</organism>
<dbReference type="GO" id="GO:0006995">
    <property type="term" value="P:cellular response to nitrogen starvation"/>
    <property type="evidence" value="ECO:0007669"/>
    <property type="project" value="EnsemblFungi"/>
</dbReference>
<feature type="domain" description="Autophagy protein ATG17-like" evidence="7">
    <location>
        <begin position="14"/>
        <end position="390"/>
    </location>
</feature>
<comment type="function">
    <text evidence="6">Autophagy-specific protein that functions in response to autophagy-inducing signals as a scaffold to recruit other ATG proteins to organize preautophagosomal structure (PAS) formation. Modulates the timing and magnitude of the autophagy response, such as the size of the sequestering vesicles. Plays particularly a role in pexophagy and nucleophagy.</text>
</comment>
<name>G0VKX1_NAUCA</name>
<evidence type="ECO:0000313" key="9">
    <source>
        <dbReference type="Proteomes" id="UP000001640"/>
    </source>
</evidence>
<dbReference type="STRING" id="1064592.G0VKX1"/>
<comment type="similarity">
    <text evidence="1 6">Belongs to the ATG17 family.</text>
</comment>
<proteinExistence type="inferred from homology"/>
<keyword evidence="9" id="KW-1185">Reference proteome</keyword>
<keyword evidence="4 6" id="KW-0072">Autophagy</keyword>
<dbReference type="AlphaFoldDB" id="G0VKX1"/>
<dbReference type="KEGG" id="ncs:NCAS_0J01800"/>
<dbReference type="GO" id="GO:0000425">
    <property type="term" value="P:pexophagy"/>
    <property type="evidence" value="ECO:0007669"/>
    <property type="project" value="EnsemblFungi"/>
</dbReference>
<dbReference type="OMA" id="PENIWPN"/>
<dbReference type="GO" id="GO:2000786">
    <property type="term" value="P:positive regulation of autophagosome assembly"/>
    <property type="evidence" value="ECO:0007669"/>
    <property type="project" value="EnsemblFungi"/>
</dbReference>
<dbReference type="GO" id="GO:0060090">
    <property type="term" value="F:molecular adaptor activity"/>
    <property type="evidence" value="ECO:0007669"/>
    <property type="project" value="EnsemblFungi"/>
</dbReference>
<dbReference type="GO" id="GO:0030295">
    <property type="term" value="F:protein kinase activator activity"/>
    <property type="evidence" value="ECO:0007669"/>
    <property type="project" value="EnsemblFungi"/>
</dbReference>
<keyword evidence="5" id="KW-0472">Membrane</keyword>
<dbReference type="GO" id="GO:0034045">
    <property type="term" value="C:phagophore assembly site membrane"/>
    <property type="evidence" value="ECO:0007669"/>
    <property type="project" value="UniProtKB-SubCell"/>
</dbReference>
<dbReference type="RefSeq" id="XP_003678497.1">
    <property type="nucleotide sequence ID" value="XM_003678449.1"/>
</dbReference>
<dbReference type="GO" id="GO:0034497">
    <property type="term" value="P:protein localization to phagophore assembly site"/>
    <property type="evidence" value="ECO:0007669"/>
    <property type="project" value="EnsemblFungi"/>
</dbReference>
<dbReference type="eggNOG" id="ENOG502QQDW">
    <property type="taxonomic scope" value="Eukaryota"/>
</dbReference>
<dbReference type="Pfam" id="PF04108">
    <property type="entry name" value="ATG17_like"/>
    <property type="match status" value="1"/>
</dbReference>
<dbReference type="InterPro" id="IPR007240">
    <property type="entry name" value="Atg17"/>
</dbReference>
<keyword evidence="3 6" id="KW-0963">Cytoplasm</keyword>
<dbReference type="GO" id="GO:0000149">
    <property type="term" value="F:SNARE binding"/>
    <property type="evidence" value="ECO:0007669"/>
    <property type="project" value="EnsemblFungi"/>
</dbReference>
<dbReference type="HOGENOM" id="CLU_051526_0_0_1"/>
<dbReference type="PANTHER" id="PTHR28005:SF1">
    <property type="entry name" value="AUTOPHAGY-RELATED PROTEIN 17"/>
    <property type="match status" value="1"/>
</dbReference>
<dbReference type="InParanoid" id="G0VKX1"/>
<dbReference type="Proteomes" id="UP000001640">
    <property type="component" value="Chromosome 10"/>
</dbReference>
<dbReference type="GO" id="GO:0045772">
    <property type="term" value="P:positive regulation of autophagosome size"/>
    <property type="evidence" value="ECO:0007669"/>
    <property type="project" value="EnsemblFungi"/>
</dbReference>
<dbReference type="OrthoDB" id="1937984at2759"/>
<evidence type="ECO:0000256" key="4">
    <source>
        <dbReference type="ARBA" id="ARBA00023006"/>
    </source>
</evidence>
<evidence type="ECO:0000256" key="5">
    <source>
        <dbReference type="ARBA" id="ARBA00023136"/>
    </source>
</evidence>
<dbReference type="GO" id="GO:1990316">
    <property type="term" value="C:Atg1/ULK1 kinase complex"/>
    <property type="evidence" value="ECO:0007669"/>
    <property type="project" value="EnsemblFungi"/>
</dbReference>
<comment type="subcellular location">
    <subcellularLocation>
        <location evidence="6">Cytoplasm</location>
    </subcellularLocation>
    <subcellularLocation>
        <location evidence="6">Preautophagosomal structure membrane</location>
        <topology evidence="6">Peripheral membrane protein</topology>
    </subcellularLocation>
</comment>
<dbReference type="FunCoup" id="G0VKX1">
    <property type="interactions" value="194"/>
</dbReference>
<protein>
    <recommendedName>
        <fullName evidence="2 6">Autophagy-related protein 17</fullName>
    </recommendedName>
</protein>
<dbReference type="GO" id="GO:0034727">
    <property type="term" value="P:piecemeal microautophagy of the nucleus"/>
    <property type="evidence" value="ECO:0007669"/>
    <property type="project" value="EnsemblFungi"/>
</dbReference>